<dbReference type="EMBL" id="LILD01000001">
    <property type="protein sequence ID" value="KOO39691.1"/>
    <property type="molecule type" value="Genomic_DNA"/>
</dbReference>
<dbReference type="OMA" id="YLHTNQG"/>
<accession>A0A0M0KLE9</accession>
<reference evidence="1" key="1">
    <citation type="submission" date="2015-08" db="EMBL/GenBank/DDBJ databases">
        <title>Complete DNA Sequence of Pseudomonas syringae pv. actinidiae, the Causal Agent of Kiwifruit Canker Disease.</title>
        <authorList>
            <person name="Rikkerink E.H.A."/>
            <person name="Fineran P.C."/>
        </authorList>
    </citation>
    <scope>NUCLEOTIDE SEQUENCE</scope>
    <source>
        <strain evidence="1">DSM 13666</strain>
    </source>
</reference>
<evidence type="ECO:0000313" key="1">
    <source>
        <dbReference type="EMBL" id="KOO39691.1"/>
    </source>
</evidence>
<accession>A0A4Y7WY24</accession>
<dbReference type="GeneID" id="87596875"/>
<proteinExistence type="predicted"/>
<comment type="caution">
    <text evidence="1">The sequence shown here is derived from an EMBL/GenBank/DDBJ whole genome shotgun (WGS) entry which is preliminary data.</text>
</comment>
<sequence length="99" mass="11678">MDCLASQRYVLIRQEIGWIEKRTIEETFEMHLFPDQLVTSSETFPLKQILDISYRKSEEDMGYLYLHTTSGVRTFIIKDDPKPFVQAFHRLTKGDAYLS</sequence>
<dbReference type="AlphaFoldDB" id="A0A0M0KLE9"/>
<evidence type="ECO:0008006" key="2">
    <source>
        <dbReference type="Google" id="ProtNLM"/>
    </source>
</evidence>
<dbReference type="RefSeq" id="WP_010897422.1">
    <property type="nucleotide sequence ID" value="NZ_CP040441.1"/>
</dbReference>
<protein>
    <recommendedName>
        <fullName evidence="2">PH domain-containing protein</fullName>
    </recommendedName>
</protein>
<gene>
    <name evidence="1" type="ORF">AMD02_13150</name>
</gene>
<name>A0A0M0KLE9_ALKHA</name>
<organism evidence="1">
    <name type="scientific">Halalkalibacterium halodurans</name>
    <name type="common">Bacillus halodurans</name>
    <dbReference type="NCBI Taxonomy" id="86665"/>
    <lineage>
        <taxon>Bacteria</taxon>
        <taxon>Bacillati</taxon>
        <taxon>Bacillota</taxon>
        <taxon>Bacilli</taxon>
        <taxon>Bacillales</taxon>
        <taxon>Bacillaceae</taxon>
        <taxon>Halalkalibacterium (ex Joshi et al. 2022)</taxon>
    </lineage>
</organism>